<dbReference type="EMBL" id="LAYZ01000023">
    <property type="protein sequence ID" value="KKK34247.1"/>
    <property type="molecule type" value="Genomic_DNA"/>
</dbReference>
<dbReference type="OrthoDB" id="247151at2"/>
<dbReference type="SUPFAM" id="SSF46689">
    <property type="entry name" value="Homeodomain-like"/>
    <property type="match status" value="2"/>
</dbReference>
<dbReference type="GO" id="GO:0003700">
    <property type="term" value="F:DNA-binding transcription factor activity"/>
    <property type="evidence" value="ECO:0007669"/>
    <property type="project" value="InterPro"/>
</dbReference>
<dbReference type="PATRIC" id="fig|1432562.3.peg.1608"/>
<dbReference type="InterPro" id="IPR009057">
    <property type="entry name" value="Homeodomain-like_sf"/>
</dbReference>
<comment type="caution">
    <text evidence="5">The sequence shown here is derived from an EMBL/GenBank/DDBJ whole genome shotgun (WGS) entry which is preliminary data.</text>
</comment>
<dbReference type="Gene3D" id="1.10.10.60">
    <property type="entry name" value="Homeodomain-like"/>
    <property type="match status" value="2"/>
</dbReference>
<keyword evidence="3" id="KW-0804">Transcription</keyword>
<dbReference type="AlphaFoldDB" id="A0A0M2SMZ5"/>
<evidence type="ECO:0000256" key="2">
    <source>
        <dbReference type="ARBA" id="ARBA00023125"/>
    </source>
</evidence>
<protein>
    <recommendedName>
        <fullName evidence="4">HTH araC/xylS-type domain-containing protein</fullName>
    </recommendedName>
</protein>
<feature type="domain" description="HTH araC/xylS-type" evidence="4">
    <location>
        <begin position="308"/>
        <end position="406"/>
    </location>
</feature>
<dbReference type="PROSITE" id="PS01124">
    <property type="entry name" value="HTH_ARAC_FAMILY_2"/>
    <property type="match status" value="1"/>
</dbReference>
<keyword evidence="2" id="KW-0238">DNA-binding</keyword>
<evidence type="ECO:0000259" key="4">
    <source>
        <dbReference type="PROSITE" id="PS01124"/>
    </source>
</evidence>
<proteinExistence type="predicted"/>
<dbReference type="STRING" id="1432562.WN59_08185"/>
<keyword evidence="6" id="KW-1185">Reference proteome</keyword>
<dbReference type="GO" id="GO:0043565">
    <property type="term" value="F:sequence-specific DNA binding"/>
    <property type="evidence" value="ECO:0007669"/>
    <property type="project" value="InterPro"/>
</dbReference>
<dbReference type="InterPro" id="IPR020449">
    <property type="entry name" value="Tscrpt_reg_AraC-type_HTH"/>
</dbReference>
<keyword evidence="1" id="KW-0805">Transcription regulation</keyword>
<evidence type="ECO:0000256" key="1">
    <source>
        <dbReference type="ARBA" id="ARBA00023015"/>
    </source>
</evidence>
<dbReference type="Proteomes" id="UP000034287">
    <property type="component" value="Unassembled WGS sequence"/>
</dbReference>
<dbReference type="PANTHER" id="PTHR43280:SF28">
    <property type="entry name" value="HTH-TYPE TRANSCRIPTIONAL ACTIVATOR RHAS"/>
    <property type="match status" value="1"/>
</dbReference>
<accession>A0A0M2SMZ5</accession>
<reference evidence="5 6" key="1">
    <citation type="submission" date="2015-04" db="EMBL/GenBank/DDBJ databases">
        <title>Taxonomic description and genome sequence of Salinicoccus sediminis sp. nov., a novel hyper halotolerant bacterium isolated from marine sediment.</title>
        <authorList>
            <person name="Mathan Kumar R."/>
            <person name="Kaur G."/>
            <person name="Kumar N."/>
            <person name="Kumar A."/>
            <person name="Singh N.K."/>
            <person name="Kaur N."/>
            <person name="Mayilraj S."/>
        </authorList>
    </citation>
    <scope>NUCLEOTIDE SEQUENCE [LARGE SCALE GENOMIC DNA]</scope>
    <source>
        <strain evidence="5 6">SV-16</strain>
    </source>
</reference>
<evidence type="ECO:0000313" key="5">
    <source>
        <dbReference type="EMBL" id="KKK34247.1"/>
    </source>
</evidence>
<dbReference type="PRINTS" id="PR00032">
    <property type="entry name" value="HTHARAC"/>
</dbReference>
<evidence type="ECO:0000313" key="6">
    <source>
        <dbReference type="Proteomes" id="UP000034287"/>
    </source>
</evidence>
<sequence>MTDDIHDDFMKSSRIIHHTTKMDVTLTDRKGKIMQQYSNHAIPSVLGRTADDYVYINGVLIDESPNKYLHYTNLYGIEYIAAGVYRSDGYIGAMIIGPFISGISILDFVQEVIAENNLPIGERKELEQFYQSLSVLDEMDTNHFGNLLVNLVTGGYIEAQPAGTSATHPVIDYEQVELTREEYKETIEKRYHHQNKMMEAIQRGDKEGVEKELDTMMDIFVGFSDRIPGSPIRSSKNMALVSNTSFRVAAENSGVHPIYLHIISERFAILIEKTDTLTNLKKLITSMANEYCDLVHSFSTGGYSPHVRKAMDHIMMNLGETLTLSGISEKLHINPSYLSRKFREETGISMTGFITEKRMDEAKIYLRKRKHSITHIALLLGFNDLNYFSRVFKKHTGLSPRRYAAKA</sequence>
<dbReference type="SMART" id="SM00342">
    <property type="entry name" value="HTH_ARAC"/>
    <property type="match status" value="1"/>
</dbReference>
<dbReference type="RefSeq" id="WP_046515566.1">
    <property type="nucleotide sequence ID" value="NZ_LAYZ01000023.1"/>
</dbReference>
<organism evidence="5 6">
    <name type="scientific">Salinicoccus sediminis</name>
    <dbReference type="NCBI Taxonomy" id="1432562"/>
    <lineage>
        <taxon>Bacteria</taxon>
        <taxon>Bacillati</taxon>
        <taxon>Bacillota</taxon>
        <taxon>Bacilli</taxon>
        <taxon>Bacillales</taxon>
        <taxon>Staphylococcaceae</taxon>
        <taxon>Salinicoccus</taxon>
    </lineage>
</organism>
<dbReference type="PANTHER" id="PTHR43280">
    <property type="entry name" value="ARAC-FAMILY TRANSCRIPTIONAL REGULATOR"/>
    <property type="match status" value="1"/>
</dbReference>
<dbReference type="Pfam" id="PF12833">
    <property type="entry name" value="HTH_18"/>
    <property type="match status" value="1"/>
</dbReference>
<gene>
    <name evidence="5" type="ORF">WN59_08185</name>
</gene>
<name>A0A0M2SMZ5_9STAP</name>
<evidence type="ECO:0000256" key="3">
    <source>
        <dbReference type="ARBA" id="ARBA00023163"/>
    </source>
</evidence>
<dbReference type="InterPro" id="IPR018060">
    <property type="entry name" value="HTH_AraC"/>
</dbReference>